<dbReference type="EMBL" id="BLPF01000001">
    <property type="protein sequence ID" value="GFJ80509.1"/>
    <property type="molecule type" value="Genomic_DNA"/>
</dbReference>
<evidence type="ECO:0000313" key="9">
    <source>
        <dbReference type="Proteomes" id="UP000482800"/>
    </source>
</evidence>
<evidence type="ECO:0000256" key="2">
    <source>
        <dbReference type="ARBA" id="ARBA00022475"/>
    </source>
</evidence>
<feature type="transmembrane region" description="Helical" evidence="7">
    <location>
        <begin position="103"/>
        <end position="123"/>
    </location>
</feature>
<evidence type="ECO:0000256" key="4">
    <source>
        <dbReference type="ARBA" id="ARBA00022989"/>
    </source>
</evidence>
<accession>A0A6V8KEJ6</accession>
<protein>
    <submittedName>
        <fullName evidence="8">Membrane protein</fullName>
    </submittedName>
</protein>
<feature type="transmembrane region" description="Helical" evidence="7">
    <location>
        <begin position="246"/>
        <end position="263"/>
    </location>
</feature>
<feature type="transmembrane region" description="Helical" evidence="7">
    <location>
        <begin position="144"/>
        <end position="164"/>
    </location>
</feature>
<evidence type="ECO:0000313" key="8">
    <source>
        <dbReference type="EMBL" id="GFJ80509.1"/>
    </source>
</evidence>
<keyword evidence="5 7" id="KW-0472">Membrane</keyword>
<dbReference type="PANTHER" id="PTHR30213">
    <property type="entry name" value="INNER MEMBRANE PROTEIN YHJD"/>
    <property type="match status" value="1"/>
</dbReference>
<keyword evidence="9" id="KW-1185">Reference proteome</keyword>
<evidence type="ECO:0000256" key="7">
    <source>
        <dbReference type="SAM" id="Phobius"/>
    </source>
</evidence>
<dbReference type="Proteomes" id="UP000482800">
    <property type="component" value="Unassembled WGS sequence"/>
</dbReference>
<dbReference type="Pfam" id="PF03631">
    <property type="entry name" value="Virul_fac_BrkB"/>
    <property type="match status" value="1"/>
</dbReference>
<dbReference type="PANTHER" id="PTHR30213:SF1">
    <property type="entry name" value="INNER MEMBRANE PROTEIN YHJD"/>
    <property type="match status" value="1"/>
</dbReference>
<comment type="caution">
    <text evidence="8">The sequence shown here is derived from an EMBL/GenBank/DDBJ whole genome shotgun (WGS) entry which is preliminary data.</text>
</comment>
<dbReference type="GO" id="GO:0005886">
    <property type="term" value="C:plasma membrane"/>
    <property type="evidence" value="ECO:0007669"/>
    <property type="project" value="UniProtKB-SubCell"/>
</dbReference>
<evidence type="ECO:0000256" key="3">
    <source>
        <dbReference type="ARBA" id="ARBA00022692"/>
    </source>
</evidence>
<evidence type="ECO:0000256" key="5">
    <source>
        <dbReference type="ARBA" id="ARBA00023136"/>
    </source>
</evidence>
<organism evidence="8 9">
    <name type="scientific">Phytohabitans houttuyneae</name>
    <dbReference type="NCBI Taxonomy" id="1076126"/>
    <lineage>
        <taxon>Bacteria</taxon>
        <taxon>Bacillati</taxon>
        <taxon>Actinomycetota</taxon>
        <taxon>Actinomycetes</taxon>
        <taxon>Micromonosporales</taxon>
        <taxon>Micromonosporaceae</taxon>
    </lineage>
</organism>
<feature type="transmembrane region" description="Helical" evidence="7">
    <location>
        <begin position="43"/>
        <end position="66"/>
    </location>
</feature>
<keyword evidence="3 7" id="KW-0812">Transmembrane</keyword>
<feature type="transmembrane region" description="Helical" evidence="7">
    <location>
        <begin position="184"/>
        <end position="204"/>
    </location>
</feature>
<evidence type="ECO:0000256" key="1">
    <source>
        <dbReference type="ARBA" id="ARBA00004651"/>
    </source>
</evidence>
<gene>
    <name evidence="8" type="ORF">Phou_046890</name>
</gene>
<proteinExistence type="predicted"/>
<dbReference type="PIRSF" id="PIRSF035875">
    <property type="entry name" value="RNase_BN"/>
    <property type="match status" value="1"/>
</dbReference>
<comment type="subcellular location">
    <subcellularLocation>
        <location evidence="1">Cell membrane</location>
        <topology evidence="1">Multi-pass membrane protein</topology>
    </subcellularLocation>
</comment>
<reference evidence="8 9" key="2">
    <citation type="submission" date="2020-03" db="EMBL/GenBank/DDBJ databases">
        <authorList>
            <person name="Ichikawa N."/>
            <person name="Kimura A."/>
            <person name="Kitahashi Y."/>
            <person name="Uohara A."/>
        </authorList>
    </citation>
    <scope>NUCLEOTIDE SEQUENCE [LARGE SCALE GENOMIC DNA]</scope>
    <source>
        <strain evidence="8 9">NBRC 108639</strain>
    </source>
</reference>
<reference evidence="8 9" key="1">
    <citation type="submission" date="2020-03" db="EMBL/GenBank/DDBJ databases">
        <title>Whole genome shotgun sequence of Phytohabitans houttuyneae NBRC 108639.</title>
        <authorList>
            <person name="Komaki H."/>
            <person name="Tamura T."/>
        </authorList>
    </citation>
    <scope>NUCLEOTIDE SEQUENCE [LARGE SCALE GENOMIC DNA]</scope>
    <source>
        <strain evidence="8 9">NBRC 108639</strain>
    </source>
</reference>
<dbReference type="AlphaFoldDB" id="A0A6V8KEJ6"/>
<sequence length="306" mass="33381">MNIVTRVEAGINGRLNAARRRSRAFDHLYRALDRYGAVLAGRLAAAIAYYGFFAVFALGLVAYWAFGFVLNRNEALRHAVDDFLNQNLPFLQLQQIQESSGTVGIVGLLTLAVTGIGWVEAIRSSQRALYDVPQQPGNLVVRRIIDMAVLLFVFFLLALSVAAADTAEALVGWLIVGDGSFLLVVVRWVLTVAFNLVLATALLVVVPRLRMPIRRFLPSVLVVAAGITLLNTLGREWVIRIDRNPAYTVVTGAVGLLVYLYLLNQLLLFGAALAATSTHGQVTDLAAEQPPDDLSENEDPRQPDAS</sequence>
<feature type="region of interest" description="Disordered" evidence="6">
    <location>
        <begin position="286"/>
        <end position="306"/>
    </location>
</feature>
<feature type="transmembrane region" description="Helical" evidence="7">
    <location>
        <begin position="216"/>
        <end position="234"/>
    </location>
</feature>
<name>A0A6V8KEJ6_9ACTN</name>
<keyword evidence="2" id="KW-1003">Cell membrane</keyword>
<dbReference type="InterPro" id="IPR017039">
    <property type="entry name" value="Virul_fac_BrkB"/>
</dbReference>
<dbReference type="RefSeq" id="WP_173057841.1">
    <property type="nucleotide sequence ID" value="NZ_BAABGO010000017.1"/>
</dbReference>
<keyword evidence="4 7" id="KW-1133">Transmembrane helix</keyword>
<evidence type="ECO:0000256" key="6">
    <source>
        <dbReference type="SAM" id="MobiDB-lite"/>
    </source>
</evidence>